<evidence type="ECO:0000259" key="1">
    <source>
        <dbReference type="PROSITE" id="PS50995"/>
    </source>
</evidence>
<keyword evidence="3" id="KW-1185">Reference proteome</keyword>
<dbReference type="Proteomes" id="UP000583127">
    <property type="component" value="Unassembled WGS sequence"/>
</dbReference>
<dbReference type="PRINTS" id="PR00598">
    <property type="entry name" value="HTHMARR"/>
</dbReference>
<feature type="domain" description="HTH marR-type" evidence="1">
    <location>
        <begin position="20"/>
        <end position="153"/>
    </location>
</feature>
<dbReference type="RefSeq" id="WP_169501590.1">
    <property type="nucleotide sequence ID" value="NZ_JABBFZ010000039.1"/>
</dbReference>
<dbReference type="Gene3D" id="1.10.10.10">
    <property type="entry name" value="Winged helix-like DNA-binding domain superfamily/Winged helix DNA-binding domain"/>
    <property type="match status" value="1"/>
</dbReference>
<dbReference type="Pfam" id="PF12802">
    <property type="entry name" value="MarR_2"/>
    <property type="match status" value="1"/>
</dbReference>
<sequence length="172" mass="19260">MSHSHTLPPTSDFKAPKDIDDFLVLRLRRVAVTAAEGPAYMYEHTLGIGRRDVRILGTIRRNPNLSLKALSEQLNISAVLVSRYISELSARNLVRKTRSPDDTRLAVLALTPAGEAIYAQGLQLGCDFNRDLAACLNDEEAKLLDVLLRRIEERAAGLSEQQKERFMSNRKC</sequence>
<evidence type="ECO:0000313" key="2">
    <source>
        <dbReference type="EMBL" id="NML35413.1"/>
    </source>
</evidence>
<protein>
    <submittedName>
        <fullName evidence="2">MarR family transcriptional regulator</fullName>
    </submittedName>
</protein>
<name>A0A7Y0A2V4_9BURK</name>
<comment type="caution">
    <text evidence="2">The sequence shown here is derived from an EMBL/GenBank/DDBJ whole genome shotgun (WGS) entry which is preliminary data.</text>
</comment>
<dbReference type="InterPro" id="IPR039422">
    <property type="entry name" value="MarR/SlyA-like"/>
</dbReference>
<evidence type="ECO:0000313" key="3">
    <source>
        <dbReference type="Proteomes" id="UP000583127"/>
    </source>
</evidence>
<dbReference type="PANTHER" id="PTHR33164">
    <property type="entry name" value="TRANSCRIPTIONAL REGULATOR, MARR FAMILY"/>
    <property type="match status" value="1"/>
</dbReference>
<dbReference type="GO" id="GO:0003700">
    <property type="term" value="F:DNA-binding transcription factor activity"/>
    <property type="evidence" value="ECO:0007669"/>
    <property type="project" value="InterPro"/>
</dbReference>
<dbReference type="GO" id="GO:0006950">
    <property type="term" value="P:response to stress"/>
    <property type="evidence" value="ECO:0007669"/>
    <property type="project" value="TreeGrafter"/>
</dbReference>
<dbReference type="SUPFAM" id="SSF46785">
    <property type="entry name" value="Winged helix' DNA-binding domain"/>
    <property type="match status" value="1"/>
</dbReference>
<dbReference type="InterPro" id="IPR036390">
    <property type="entry name" value="WH_DNA-bd_sf"/>
</dbReference>
<organism evidence="2 3">
    <name type="scientific">Paraburkholderia antibiotica</name>
    <dbReference type="NCBI Taxonomy" id="2728839"/>
    <lineage>
        <taxon>Bacteria</taxon>
        <taxon>Pseudomonadati</taxon>
        <taxon>Pseudomonadota</taxon>
        <taxon>Betaproteobacteria</taxon>
        <taxon>Burkholderiales</taxon>
        <taxon>Burkholderiaceae</taxon>
        <taxon>Paraburkholderia</taxon>
    </lineage>
</organism>
<gene>
    <name evidence="2" type="ORF">HHL14_31905</name>
</gene>
<dbReference type="SMART" id="SM00347">
    <property type="entry name" value="HTH_MARR"/>
    <property type="match status" value="1"/>
</dbReference>
<accession>A0A7Y0A2V4</accession>
<dbReference type="InterPro" id="IPR036388">
    <property type="entry name" value="WH-like_DNA-bd_sf"/>
</dbReference>
<dbReference type="PROSITE" id="PS50995">
    <property type="entry name" value="HTH_MARR_2"/>
    <property type="match status" value="1"/>
</dbReference>
<reference evidence="2 3" key="1">
    <citation type="submission" date="2020-04" db="EMBL/GenBank/DDBJ databases">
        <title>Paraburkholderia sp. G-4-1-8 isolated from soil.</title>
        <authorList>
            <person name="Dahal R.H."/>
        </authorList>
    </citation>
    <scope>NUCLEOTIDE SEQUENCE [LARGE SCALE GENOMIC DNA]</scope>
    <source>
        <strain evidence="2 3">G-4-1-8</strain>
    </source>
</reference>
<proteinExistence type="predicted"/>
<dbReference type="AlphaFoldDB" id="A0A7Y0A2V4"/>
<dbReference type="InterPro" id="IPR000835">
    <property type="entry name" value="HTH_MarR-typ"/>
</dbReference>
<dbReference type="EMBL" id="JABBFZ010000039">
    <property type="protein sequence ID" value="NML35413.1"/>
    <property type="molecule type" value="Genomic_DNA"/>
</dbReference>
<dbReference type="PANTHER" id="PTHR33164:SF43">
    <property type="entry name" value="HTH-TYPE TRANSCRIPTIONAL REPRESSOR YETL"/>
    <property type="match status" value="1"/>
</dbReference>